<sequence>MKKILELEEEFLKKLDKLLNNVERCRTMDNKELVKYLVNNAIEREYYNSLDNFIGVLNKNPKLAKEYKEYGNIREDILKKLYEVLPEEFHEMLDKLENTDNIIAGIEGKAMFKEGLILGVTELNYLSKVGIEIAFI</sequence>
<protein>
    <submittedName>
        <fullName evidence="1">Uncharacterized protein</fullName>
    </submittedName>
</protein>
<dbReference type="RefSeq" id="WP_173679867.1">
    <property type="nucleotide sequence ID" value="NZ_JAAZWO010000020.1"/>
</dbReference>
<evidence type="ECO:0000313" key="2">
    <source>
        <dbReference type="Proteomes" id="UP000563151"/>
    </source>
</evidence>
<comment type="caution">
    <text evidence="1">The sequence shown here is derived from an EMBL/GenBank/DDBJ whole genome shotgun (WGS) entry which is preliminary data.</text>
</comment>
<name>A0A923E9A5_CLOTT</name>
<accession>A0A923E9A5</accession>
<dbReference type="EMBL" id="JAAZWO010000020">
    <property type="protein sequence ID" value="MBC2398972.1"/>
    <property type="molecule type" value="Genomic_DNA"/>
</dbReference>
<organism evidence="1 2">
    <name type="scientific">Clostridium tetanomorphum</name>
    <dbReference type="NCBI Taxonomy" id="1553"/>
    <lineage>
        <taxon>Bacteria</taxon>
        <taxon>Bacillati</taxon>
        <taxon>Bacillota</taxon>
        <taxon>Clostridia</taxon>
        <taxon>Eubacteriales</taxon>
        <taxon>Clostridiaceae</taxon>
        <taxon>Clostridium</taxon>
    </lineage>
</organism>
<dbReference type="AlphaFoldDB" id="A0A923E9A5"/>
<dbReference type="Proteomes" id="UP000563151">
    <property type="component" value="Unassembled WGS sequence"/>
</dbReference>
<evidence type="ECO:0000313" key="1">
    <source>
        <dbReference type="EMBL" id="MBC2398972.1"/>
    </source>
</evidence>
<keyword evidence="2" id="KW-1185">Reference proteome</keyword>
<reference evidence="1 2" key="1">
    <citation type="submission" date="2020-04" db="EMBL/GenBank/DDBJ databases">
        <title>Genomic insights into acetone-butanol-ethanol (ABE) fermentation by sequencing solventogenic clostridia strains.</title>
        <authorList>
            <person name="Brown S."/>
        </authorList>
    </citation>
    <scope>NUCLEOTIDE SEQUENCE [LARGE SCALE GENOMIC DNA]</scope>
    <source>
        <strain evidence="1 2">DJ011</strain>
    </source>
</reference>
<gene>
    <name evidence="1" type="ORF">HGG79_14490</name>
</gene>
<proteinExistence type="predicted"/>